<keyword evidence="3" id="KW-1185">Reference proteome</keyword>
<keyword evidence="1" id="KW-1133">Transmembrane helix</keyword>
<feature type="transmembrane region" description="Helical" evidence="1">
    <location>
        <begin position="28"/>
        <end position="51"/>
    </location>
</feature>
<dbReference type="OrthoDB" id="2428405at2"/>
<sequence>MILYWLTGVILLIDITLLLVNDFFPGTLAALGIPLWTLFAALALVAFTNLLAYNKELEKRFRIFSTGFLAGYPLFLLILLPALGGKSASGISLASPFLWAILLFFVWSNWRQHVKESKEFDEQT</sequence>
<dbReference type="EMBL" id="CP016539">
    <property type="protein sequence ID" value="ANU20570.1"/>
    <property type="molecule type" value="Genomic_DNA"/>
</dbReference>
<keyword evidence="1" id="KW-0472">Membrane</keyword>
<protein>
    <recommendedName>
        <fullName evidence="4">Permease</fullName>
    </recommendedName>
</protein>
<organism evidence="2 3">
    <name type="scientific">Planococcus plakortidis</name>
    <dbReference type="NCBI Taxonomy" id="1038856"/>
    <lineage>
        <taxon>Bacteria</taxon>
        <taxon>Bacillati</taxon>
        <taxon>Bacillota</taxon>
        <taxon>Bacilli</taxon>
        <taxon>Bacillales</taxon>
        <taxon>Caryophanaceae</taxon>
        <taxon>Planococcus</taxon>
    </lineage>
</organism>
<feature type="transmembrane region" description="Helical" evidence="1">
    <location>
        <begin position="63"/>
        <end position="84"/>
    </location>
</feature>
<dbReference type="Proteomes" id="UP000092650">
    <property type="component" value="Chromosome"/>
</dbReference>
<gene>
    <name evidence="2" type="ORF">BBI15_10250</name>
</gene>
<proteinExistence type="predicted"/>
<keyword evidence="1" id="KW-0812">Transmembrane</keyword>
<name>A0A1C7E9L2_9BACL</name>
<dbReference type="KEGG" id="ppla:BBI15_10250"/>
<dbReference type="AlphaFoldDB" id="A0A1C7E9L2"/>
<evidence type="ECO:0000313" key="3">
    <source>
        <dbReference type="Proteomes" id="UP000092650"/>
    </source>
</evidence>
<reference evidence="2" key="1">
    <citation type="submission" date="2016-10" db="EMBL/GenBank/DDBJ databases">
        <authorList>
            <person name="See-Too W.S."/>
        </authorList>
    </citation>
    <scope>NUCLEOTIDE SEQUENCE [LARGE SCALE GENOMIC DNA]</scope>
    <source>
        <strain evidence="2">DSM 23997</strain>
    </source>
</reference>
<feature type="transmembrane region" description="Helical" evidence="1">
    <location>
        <begin position="90"/>
        <end position="110"/>
    </location>
</feature>
<evidence type="ECO:0000313" key="2">
    <source>
        <dbReference type="EMBL" id="ANU20570.1"/>
    </source>
</evidence>
<evidence type="ECO:0008006" key="4">
    <source>
        <dbReference type="Google" id="ProtNLM"/>
    </source>
</evidence>
<evidence type="ECO:0000256" key="1">
    <source>
        <dbReference type="SAM" id="Phobius"/>
    </source>
</evidence>
<dbReference type="STRING" id="1038856.BBI15_10250"/>
<accession>A0A1C7E9L2</accession>
<dbReference type="RefSeq" id="WP_068870711.1">
    <property type="nucleotide sequence ID" value="NZ_CP016539.2"/>
</dbReference>